<organism evidence="2 3">
    <name type="scientific">Coprinellus micaceus</name>
    <name type="common">Glistening ink-cap mushroom</name>
    <name type="synonym">Coprinus micaceus</name>
    <dbReference type="NCBI Taxonomy" id="71717"/>
    <lineage>
        <taxon>Eukaryota</taxon>
        <taxon>Fungi</taxon>
        <taxon>Dikarya</taxon>
        <taxon>Basidiomycota</taxon>
        <taxon>Agaricomycotina</taxon>
        <taxon>Agaricomycetes</taxon>
        <taxon>Agaricomycetidae</taxon>
        <taxon>Agaricales</taxon>
        <taxon>Agaricineae</taxon>
        <taxon>Psathyrellaceae</taxon>
        <taxon>Coprinellus</taxon>
    </lineage>
</organism>
<gene>
    <name evidence="2" type="ORF">FA13DRAFT_1725293</name>
</gene>
<keyword evidence="3" id="KW-1185">Reference proteome</keyword>
<proteinExistence type="predicted"/>
<name>A0A4Y7TYQ5_COPMI</name>
<feature type="region of interest" description="Disordered" evidence="1">
    <location>
        <begin position="1"/>
        <end position="83"/>
    </location>
</feature>
<feature type="compositionally biased region" description="Acidic residues" evidence="1">
    <location>
        <begin position="54"/>
        <end position="67"/>
    </location>
</feature>
<sequence length="200" mass="22199">MLKRQRQQSPPPSSGSIPLVPDSVTDTTAAPNFKRRRTAPPLLDGVSRGWTQRDEDEGGFDLDDYEDFTAPTPQGGPSSEYSATNSLLRDLHTLNQHRLLFSSPEEKSHRPSSSGLKHVYYPPHSPTQGVAPLPISKAETHSMDSSPRITRIDPICSSHPPVGDEMIHVMKRYEGTNRLLGELFLSRRRELGGLDNSYPS</sequence>
<dbReference type="OrthoDB" id="3262473at2759"/>
<evidence type="ECO:0000313" key="2">
    <source>
        <dbReference type="EMBL" id="TEB39307.1"/>
    </source>
</evidence>
<feature type="compositionally biased region" description="Polar residues" evidence="1">
    <location>
        <begin position="71"/>
        <end position="83"/>
    </location>
</feature>
<dbReference type="EMBL" id="QPFP01000002">
    <property type="protein sequence ID" value="TEB39307.1"/>
    <property type="molecule type" value="Genomic_DNA"/>
</dbReference>
<dbReference type="AlphaFoldDB" id="A0A4Y7TYQ5"/>
<dbReference type="Proteomes" id="UP000298030">
    <property type="component" value="Unassembled WGS sequence"/>
</dbReference>
<reference evidence="2 3" key="1">
    <citation type="journal article" date="2019" name="Nat. Ecol. Evol.">
        <title>Megaphylogeny resolves global patterns of mushroom evolution.</title>
        <authorList>
            <person name="Varga T."/>
            <person name="Krizsan K."/>
            <person name="Foldi C."/>
            <person name="Dima B."/>
            <person name="Sanchez-Garcia M."/>
            <person name="Sanchez-Ramirez S."/>
            <person name="Szollosi G.J."/>
            <person name="Szarkandi J.G."/>
            <person name="Papp V."/>
            <person name="Albert L."/>
            <person name="Andreopoulos W."/>
            <person name="Angelini C."/>
            <person name="Antonin V."/>
            <person name="Barry K.W."/>
            <person name="Bougher N.L."/>
            <person name="Buchanan P."/>
            <person name="Buyck B."/>
            <person name="Bense V."/>
            <person name="Catcheside P."/>
            <person name="Chovatia M."/>
            <person name="Cooper J."/>
            <person name="Damon W."/>
            <person name="Desjardin D."/>
            <person name="Finy P."/>
            <person name="Geml J."/>
            <person name="Haridas S."/>
            <person name="Hughes K."/>
            <person name="Justo A."/>
            <person name="Karasinski D."/>
            <person name="Kautmanova I."/>
            <person name="Kiss B."/>
            <person name="Kocsube S."/>
            <person name="Kotiranta H."/>
            <person name="LaButti K.M."/>
            <person name="Lechner B.E."/>
            <person name="Liimatainen K."/>
            <person name="Lipzen A."/>
            <person name="Lukacs Z."/>
            <person name="Mihaltcheva S."/>
            <person name="Morgado L.N."/>
            <person name="Niskanen T."/>
            <person name="Noordeloos M.E."/>
            <person name="Ohm R.A."/>
            <person name="Ortiz-Santana B."/>
            <person name="Ovrebo C."/>
            <person name="Racz N."/>
            <person name="Riley R."/>
            <person name="Savchenko A."/>
            <person name="Shiryaev A."/>
            <person name="Soop K."/>
            <person name="Spirin V."/>
            <person name="Szebenyi C."/>
            <person name="Tomsovsky M."/>
            <person name="Tulloss R.E."/>
            <person name="Uehling J."/>
            <person name="Grigoriev I.V."/>
            <person name="Vagvolgyi C."/>
            <person name="Papp T."/>
            <person name="Martin F.M."/>
            <person name="Miettinen O."/>
            <person name="Hibbett D.S."/>
            <person name="Nagy L.G."/>
        </authorList>
    </citation>
    <scope>NUCLEOTIDE SEQUENCE [LARGE SCALE GENOMIC DNA]</scope>
    <source>
        <strain evidence="2 3">FP101781</strain>
    </source>
</reference>
<protein>
    <submittedName>
        <fullName evidence="2">Uncharacterized protein</fullName>
    </submittedName>
</protein>
<accession>A0A4Y7TYQ5</accession>
<evidence type="ECO:0000313" key="3">
    <source>
        <dbReference type="Proteomes" id="UP000298030"/>
    </source>
</evidence>
<evidence type="ECO:0000256" key="1">
    <source>
        <dbReference type="SAM" id="MobiDB-lite"/>
    </source>
</evidence>
<comment type="caution">
    <text evidence="2">The sequence shown here is derived from an EMBL/GenBank/DDBJ whole genome shotgun (WGS) entry which is preliminary data.</text>
</comment>